<evidence type="ECO:0000256" key="1">
    <source>
        <dbReference type="SAM" id="SignalP"/>
    </source>
</evidence>
<dbReference type="AlphaFoldDB" id="A0A261UG64"/>
<feature type="signal peptide" evidence="1">
    <location>
        <begin position="1"/>
        <end position="21"/>
    </location>
</feature>
<dbReference type="Proteomes" id="UP000215767">
    <property type="component" value="Unassembled WGS sequence"/>
</dbReference>
<evidence type="ECO:0000313" key="3">
    <source>
        <dbReference type="Proteomes" id="UP000215767"/>
    </source>
</evidence>
<evidence type="ECO:0000313" key="2">
    <source>
        <dbReference type="EMBL" id="OZI59873.1"/>
    </source>
</evidence>
<dbReference type="NCBIfam" id="NF046053">
    <property type="entry name" value="lipo_BPTD_2524"/>
    <property type="match status" value="1"/>
</dbReference>
<reference evidence="3" key="1">
    <citation type="submission" date="2017-05" db="EMBL/GenBank/DDBJ databases">
        <title>Complete and WGS of Bordetella genogroups.</title>
        <authorList>
            <person name="Spilker T."/>
            <person name="Lipuma J."/>
        </authorList>
    </citation>
    <scope>NUCLEOTIDE SEQUENCE [LARGE SCALE GENOMIC DNA]</scope>
    <source>
        <strain evidence="3">AU8856</strain>
    </source>
</reference>
<dbReference type="RefSeq" id="WP_094841295.1">
    <property type="nucleotide sequence ID" value="NZ_NEVS01000004.1"/>
</dbReference>
<organism evidence="2 3">
    <name type="scientific">Bordetella genomosp. 11</name>
    <dbReference type="NCBI Taxonomy" id="1416808"/>
    <lineage>
        <taxon>Bacteria</taxon>
        <taxon>Pseudomonadati</taxon>
        <taxon>Pseudomonadota</taxon>
        <taxon>Betaproteobacteria</taxon>
        <taxon>Burkholderiales</taxon>
        <taxon>Alcaligenaceae</taxon>
        <taxon>Bordetella</taxon>
    </lineage>
</organism>
<comment type="caution">
    <text evidence="2">The sequence shown here is derived from an EMBL/GenBank/DDBJ whole genome shotgun (WGS) entry which is preliminary data.</text>
</comment>
<proteinExistence type="predicted"/>
<name>A0A261UG64_9BORD</name>
<keyword evidence="1" id="KW-0732">Signal</keyword>
<sequence length="142" mass="14997">MPRCRLSLLAALICLGGCASGIEPGGNFPSVTFDVTTPYDAAYRRAAEFARVCHTAPEHPYGVEYRASETLDDKFAVGRIVVVKVPEPAVHLEVIETKPKGKTDSTVTVTVLGQGLWDAGELAAAKQSIQSATPVCRPAGKG</sequence>
<feature type="chain" id="PRO_5013351633" description="Lipoprotein" evidence="1">
    <location>
        <begin position="22"/>
        <end position="142"/>
    </location>
</feature>
<gene>
    <name evidence="2" type="ORF">CAL28_10300</name>
</gene>
<dbReference type="OrthoDB" id="8635383at2"/>
<accession>A0A261UG64</accession>
<protein>
    <recommendedName>
        <fullName evidence="4">Lipoprotein</fullName>
    </recommendedName>
</protein>
<evidence type="ECO:0008006" key="4">
    <source>
        <dbReference type="Google" id="ProtNLM"/>
    </source>
</evidence>
<dbReference type="EMBL" id="NEVS01000004">
    <property type="protein sequence ID" value="OZI59873.1"/>
    <property type="molecule type" value="Genomic_DNA"/>
</dbReference>
<keyword evidence="3" id="KW-1185">Reference proteome</keyword>